<keyword evidence="2" id="KW-1185">Reference proteome</keyword>
<organism evidence="1 2">
    <name type="scientific">Desulfosarcina alkanivorans</name>
    <dbReference type="NCBI Taxonomy" id="571177"/>
    <lineage>
        <taxon>Bacteria</taxon>
        <taxon>Pseudomonadati</taxon>
        <taxon>Thermodesulfobacteriota</taxon>
        <taxon>Desulfobacteria</taxon>
        <taxon>Desulfobacterales</taxon>
        <taxon>Desulfosarcinaceae</taxon>
        <taxon>Desulfosarcina</taxon>
    </lineage>
</organism>
<proteinExistence type="predicted"/>
<evidence type="ECO:0008006" key="3">
    <source>
        <dbReference type="Google" id="ProtNLM"/>
    </source>
</evidence>
<protein>
    <recommendedName>
        <fullName evidence="3">EAL domain-containing protein</fullName>
    </recommendedName>
</protein>
<dbReference type="InterPro" id="IPR035965">
    <property type="entry name" value="PAS-like_dom_sf"/>
</dbReference>
<dbReference type="AlphaFoldDB" id="A0A5K7YNS4"/>
<evidence type="ECO:0000313" key="2">
    <source>
        <dbReference type="Proteomes" id="UP000427906"/>
    </source>
</evidence>
<dbReference type="Proteomes" id="UP000427906">
    <property type="component" value="Chromosome"/>
</dbReference>
<evidence type="ECO:0000313" key="1">
    <source>
        <dbReference type="EMBL" id="BBO71432.1"/>
    </source>
</evidence>
<dbReference type="RefSeq" id="WP_155319268.1">
    <property type="nucleotide sequence ID" value="NZ_AP021874.1"/>
</dbReference>
<sequence length="77" mass="8674">MKPMPELFKNLALFRIFAARPAAEFIRLETETEFKSREAQLGVVFECALDAIAELDQDFGVLLMNPSVRQLFDAGPV</sequence>
<dbReference type="SUPFAM" id="SSF55785">
    <property type="entry name" value="PYP-like sensor domain (PAS domain)"/>
    <property type="match status" value="1"/>
</dbReference>
<gene>
    <name evidence="1" type="ORF">DSCA_53620</name>
</gene>
<accession>A0A5K7YNS4</accession>
<dbReference type="EMBL" id="AP021874">
    <property type="protein sequence ID" value="BBO71432.1"/>
    <property type="molecule type" value="Genomic_DNA"/>
</dbReference>
<name>A0A5K7YNS4_9BACT</name>
<reference evidence="1 2" key="1">
    <citation type="submission" date="2019-11" db="EMBL/GenBank/DDBJ databases">
        <title>Comparative genomics of hydrocarbon-degrading Desulfosarcina strains.</title>
        <authorList>
            <person name="Watanabe M."/>
            <person name="Kojima H."/>
            <person name="Fukui M."/>
        </authorList>
    </citation>
    <scope>NUCLEOTIDE SEQUENCE [LARGE SCALE GENOMIC DNA]</scope>
    <source>
        <strain evidence="1 2">PL12</strain>
    </source>
</reference>
<dbReference type="KEGG" id="dalk:DSCA_53620"/>